<gene>
    <name evidence="8" type="ORF">AVDCRST_MAG41-2800</name>
</gene>
<proteinExistence type="predicted"/>
<evidence type="ECO:0000256" key="1">
    <source>
        <dbReference type="ARBA" id="ARBA00004651"/>
    </source>
</evidence>
<evidence type="ECO:0000256" key="6">
    <source>
        <dbReference type="SAM" id="Phobius"/>
    </source>
</evidence>
<evidence type="ECO:0000256" key="2">
    <source>
        <dbReference type="ARBA" id="ARBA00022475"/>
    </source>
</evidence>
<reference evidence="8" key="1">
    <citation type="submission" date="2020-02" db="EMBL/GenBank/DDBJ databases">
        <authorList>
            <person name="Meier V. D."/>
        </authorList>
    </citation>
    <scope>NUCLEOTIDE SEQUENCE</scope>
    <source>
        <strain evidence="8">AVDCRST_MAG41</strain>
    </source>
</reference>
<feature type="transmembrane region" description="Helical" evidence="6">
    <location>
        <begin position="251"/>
        <end position="269"/>
    </location>
</feature>
<evidence type="ECO:0000256" key="4">
    <source>
        <dbReference type="ARBA" id="ARBA00022989"/>
    </source>
</evidence>
<dbReference type="Pfam" id="PF00482">
    <property type="entry name" value="T2SSF"/>
    <property type="match status" value="1"/>
</dbReference>
<keyword evidence="2" id="KW-1003">Cell membrane</keyword>
<feature type="transmembrane region" description="Helical" evidence="6">
    <location>
        <begin position="6"/>
        <end position="25"/>
    </location>
</feature>
<dbReference type="PANTHER" id="PTHR35007:SF1">
    <property type="entry name" value="PILUS ASSEMBLY PROTEIN"/>
    <property type="match status" value="1"/>
</dbReference>
<keyword evidence="4 6" id="KW-1133">Transmembrane helix</keyword>
<organism evidence="8">
    <name type="scientific">uncultured Mycobacteriales bacterium</name>
    <dbReference type="NCBI Taxonomy" id="581187"/>
    <lineage>
        <taxon>Bacteria</taxon>
        <taxon>Bacillati</taxon>
        <taxon>Actinomycetota</taxon>
        <taxon>Actinomycetes</taxon>
        <taxon>Mycobacteriales</taxon>
        <taxon>environmental samples</taxon>
    </lineage>
</organism>
<dbReference type="EMBL" id="CADCTP010000259">
    <property type="protein sequence ID" value="CAA9269730.1"/>
    <property type="molecule type" value="Genomic_DNA"/>
</dbReference>
<dbReference type="InterPro" id="IPR042094">
    <property type="entry name" value="T2SS_GspF_sf"/>
</dbReference>
<accession>A0A6J4J8M8</accession>
<name>A0A6J4J8M8_9ACTN</name>
<evidence type="ECO:0000256" key="3">
    <source>
        <dbReference type="ARBA" id="ARBA00022692"/>
    </source>
</evidence>
<feature type="domain" description="Type II secretion system protein GspF" evidence="7">
    <location>
        <begin position="142"/>
        <end position="265"/>
    </location>
</feature>
<dbReference type="Gene3D" id="1.20.81.30">
    <property type="entry name" value="Type II secretion system (T2SS), domain F"/>
    <property type="match status" value="1"/>
</dbReference>
<feature type="transmembrane region" description="Helical" evidence="6">
    <location>
        <begin position="76"/>
        <end position="98"/>
    </location>
</feature>
<dbReference type="GO" id="GO:0005886">
    <property type="term" value="C:plasma membrane"/>
    <property type="evidence" value="ECO:0007669"/>
    <property type="project" value="UniProtKB-SubCell"/>
</dbReference>
<dbReference type="AlphaFoldDB" id="A0A6J4J8M8"/>
<dbReference type="PANTHER" id="PTHR35007">
    <property type="entry name" value="INTEGRAL MEMBRANE PROTEIN-RELATED"/>
    <property type="match status" value="1"/>
</dbReference>
<sequence>MTRGQILLAAAAECVLLMLVAMQWWQVRADRRDLLARARPAGAAGDGRRLRRELDRLARRTAPGRRLGDRLDRARLPLTVGEAVLVTALATGLVYWLVLLTLNQVFAVAAAVLTPLGGLRMTTLFIRRRAAAMVDQLPALTAALAGATAAGLSLSSALQLAADDLPDPVAEEIRAALQSMSVGFGTEAALRETARRLPSRELDLLVTTLTIQARSGGNLVRALRRLTDTLENRRDSRREAQSMTAGSTSTAYLMIIFGFVIVAVLQRAFPGSLDRAMGSTLGAVAIGGACGLFALGVVLVRRTTRVPL</sequence>
<keyword evidence="3 6" id="KW-0812">Transmembrane</keyword>
<comment type="subcellular location">
    <subcellularLocation>
        <location evidence="1">Cell membrane</location>
        <topology evidence="1">Multi-pass membrane protein</topology>
    </subcellularLocation>
</comment>
<feature type="transmembrane region" description="Helical" evidence="6">
    <location>
        <begin position="281"/>
        <end position="300"/>
    </location>
</feature>
<evidence type="ECO:0000259" key="7">
    <source>
        <dbReference type="Pfam" id="PF00482"/>
    </source>
</evidence>
<feature type="transmembrane region" description="Helical" evidence="6">
    <location>
        <begin position="104"/>
        <end position="126"/>
    </location>
</feature>
<dbReference type="InterPro" id="IPR018076">
    <property type="entry name" value="T2SS_GspF_dom"/>
</dbReference>
<evidence type="ECO:0000313" key="8">
    <source>
        <dbReference type="EMBL" id="CAA9269730.1"/>
    </source>
</evidence>
<protein>
    <recommendedName>
        <fullName evidence="7">Type II secretion system protein GspF domain-containing protein</fullName>
    </recommendedName>
</protein>
<keyword evidence="5 6" id="KW-0472">Membrane</keyword>
<evidence type="ECO:0000256" key="5">
    <source>
        <dbReference type="ARBA" id="ARBA00023136"/>
    </source>
</evidence>